<comment type="caution">
    <text evidence="1">The sequence shown here is derived from an EMBL/GenBank/DDBJ whole genome shotgun (WGS) entry which is preliminary data.</text>
</comment>
<reference evidence="1 2" key="1">
    <citation type="submission" date="2024-06" db="EMBL/GenBank/DDBJ databases">
        <title>Genomic Encyclopedia of Type Strains, Phase V (KMG-V): Genome sequencing to study the core and pangenomes of soil and plant-associated prokaryotes.</title>
        <authorList>
            <person name="Whitman W."/>
        </authorList>
    </citation>
    <scope>NUCLEOTIDE SEQUENCE [LARGE SCALE GENOMIC DNA]</scope>
    <source>
        <strain evidence="1 2">USDA 160</strain>
    </source>
</reference>
<keyword evidence="2" id="KW-1185">Reference proteome</keyword>
<accession>A0ABV2RW65</accession>
<dbReference type="EMBL" id="JBEPTQ010000002">
    <property type="protein sequence ID" value="MET4721183.1"/>
    <property type="molecule type" value="Genomic_DNA"/>
</dbReference>
<proteinExistence type="predicted"/>
<evidence type="ECO:0000313" key="1">
    <source>
        <dbReference type="EMBL" id="MET4721183.1"/>
    </source>
</evidence>
<dbReference type="Proteomes" id="UP001549291">
    <property type="component" value="Unassembled WGS sequence"/>
</dbReference>
<evidence type="ECO:0000313" key="2">
    <source>
        <dbReference type="Proteomes" id="UP001549291"/>
    </source>
</evidence>
<sequence>MIGYHAYLIGSDGHIQQRIGLLCDADEAAKEQTEQFVMVMT</sequence>
<organism evidence="1 2">
    <name type="scientific">Bradyrhizobium japonicum</name>
    <dbReference type="NCBI Taxonomy" id="375"/>
    <lineage>
        <taxon>Bacteria</taxon>
        <taxon>Pseudomonadati</taxon>
        <taxon>Pseudomonadota</taxon>
        <taxon>Alphaproteobacteria</taxon>
        <taxon>Hyphomicrobiales</taxon>
        <taxon>Nitrobacteraceae</taxon>
        <taxon>Bradyrhizobium</taxon>
    </lineage>
</organism>
<gene>
    <name evidence="1" type="ORF">ABIF63_005289</name>
</gene>
<protein>
    <submittedName>
        <fullName evidence="1">Uncharacterized protein</fullName>
    </submittedName>
</protein>
<name>A0ABV2RW65_BRAJP</name>